<organism evidence="1">
    <name type="scientific">viral metagenome</name>
    <dbReference type="NCBI Taxonomy" id="1070528"/>
    <lineage>
        <taxon>unclassified sequences</taxon>
        <taxon>metagenomes</taxon>
        <taxon>organismal metagenomes</taxon>
    </lineage>
</organism>
<evidence type="ECO:0000313" key="1">
    <source>
        <dbReference type="EMBL" id="QHT16836.1"/>
    </source>
</evidence>
<dbReference type="AlphaFoldDB" id="A0A6C0DIQ6"/>
<sequence>MNLQEVNEWLEENYINTRLSDSDLKVFYLNNDTVKKNIKELETILKNNNVTNRQITTIINDYFSSLIPDEIRQATREKVFNRLIKDKLEADLDPNIYFVGKNKEGDWYVKNKITENTILGFNYPHLFNGEQQFQKLKKNVYRNENTLNVLCNFHKCLTEDKFYEVIRDGIQRENVCYYDEITEYIQRLI</sequence>
<protein>
    <submittedName>
        <fullName evidence="1">Uncharacterized protein</fullName>
    </submittedName>
</protein>
<accession>A0A6C0DIQ6</accession>
<proteinExistence type="predicted"/>
<dbReference type="EMBL" id="MN739627">
    <property type="protein sequence ID" value="QHT16836.1"/>
    <property type="molecule type" value="Genomic_DNA"/>
</dbReference>
<name>A0A6C0DIQ6_9ZZZZ</name>
<reference evidence="1" key="1">
    <citation type="journal article" date="2020" name="Nature">
        <title>Giant virus diversity and host interactions through global metagenomics.</title>
        <authorList>
            <person name="Schulz F."/>
            <person name="Roux S."/>
            <person name="Paez-Espino D."/>
            <person name="Jungbluth S."/>
            <person name="Walsh D.A."/>
            <person name="Denef V.J."/>
            <person name="McMahon K.D."/>
            <person name="Konstantinidis K.T."/>
            <person name="Eloe-Fadrosh E.A."/>
            <person name="Kyrpides N.C."/>
            <person name="Woyke T."/>
        </authorList>
    </citation>
    <scope>NUCLEOTIDE SEQUENCE</scope>
    <source>
        <strain evidence="1">GVMAG-M-3300023174-207</strain>
    </source>
</reference>